<feature type="non-terminal residue" evidence="1">
    <location>
        <position position="1"/>
    </location>
</feature>
<accession>A0A5J4VEB9</accession>
<gene>
    <name evidence="1" type="ORF">EZS28_023534</name>
</gene>
<dbReference type="OrthoDB" id="3226274at2759"/>
<evidence type="ECO:0000313" key="2">
    <source>
        <dbReference type="Proteomes" id="UP000324800"/>
    </source>
</evidence>
<dbReference type="AlphaFoldDB" id="A0A5J4VEB9"/>
<protein>
    <submittedName>
        <fullName evidence="1">Uncharacterized protein</fullName>
    </submittedName>
</protein>
<sequence>ILIEEWTFMQSSVTRRLGDSMPRRIEALWKAKGAHTKY</sequence>
<organism evidence="1 2">
    <name type="scientific">Streblomastix strix</name>
    <dbReference type="NCBI Taxonomy" id="222440"/>
    <lineage>
        <taxon>Eukaryota</taxon>
        <taxon>Metamonada</taxon>
        <taxon>Preaxostyla</taxon>
        <taxon>Oxymonadida</taxon>
        <taxon>Streblomastigidae</taxon>
        <taxon>Streblomastix</taxon>
    </lineage>
</organism>
<reference evidence="1 2" key="1">
    <citation type="submission" date="2019-03" db="EMBL/GenBank/DDBJ databases">
        <title>Single cell metagenomics reveals metabolic interactions within the superorganism composed of flagellate Streblomastix strix and complex community of Bacteroidetes bacteria on its surface.</title>
        <authorList>
            <person name="Treitli S.C."/>
            <person name="Kolisko M."/>
            <person name="Husnik F."/>
            <person name="Keeling P."/>
            <person name="Hampl V."/>
        </authorList>
    </citation>
    <scope>NUCLEOTIDE SEQUENCE [LARGE SCALE GENOMIC DNA]</scope>
    <source>
        <strain evidence="1">ST1C</strain>
    </source>
</reference>
<name>A0A5J4VEB9_9EUKA</name>
<dbReference type="Proteomes" id="UP000324800">
    <property type="component" value="Unassembled WGS sequence"/>
</dbReference>
<comment type="caution">
    <text evidence="1">The sequence shown here is derived from an EMBL/GenBank/DDBJ whole genome shotgun (WGS) entry which is preliminary data.</text>
</comment>
<dbReference type="EMBL" id="SNRW01007626">
    <property type="protein sequence ID" value="KAA6380938.1"/>
    <property type="molecule type" value="Genomic_DNA"/>
</dbReference>
<evidence type="ECO:0000313" key="1">
    <source>
        <dbReference type="EMBL" id="KAA6380938.1"/>
    </source>
</evidence>
<proteinExistence type="predicted"/>